<dbReference type="EMBL" id="QFOD01000019">
    <property type="protein sequence ID" value="PZP29106.1"/>
    <property type="molecule type" value="Genomic_DNA"/>
</dbReference>
<dbReference type="SUPFAM" id="SSF53850">
    <property type="entry name" value="Periplasmic binding protein-like II"/>
    <property type="match status" value="1"/>
</dbReference>
<proteinExistence type="predicted"/>
<dbReference type="InterPro" id="IPR001638">
    <property type="entry name" value="Solute-binding_3/MltF_N"/>
</dbReference>
<evidence type="ECO:0000259" key="3">
    <source>
        <dbReference type="Pfam" id="PF00497"/>
    </source>
</evidence>
<feature type="signal peptide" evidence="2">
    <location>
        <begin position="1"/>
        <end position="28"/>
    </location>
</feature>
<reference evidence="4 5" key="1">
    <citation type="submission" date="2017-08" db="EMBL/GenBank/DDBJ databases">
        <title>Infants hospitalized years apart are colonized by the same room-sourced microbial strains.</title>
        <authorList>
            <person name="Brooks B."/>
            <person name="Olm M.R."/>
            <person name="Firek B.A."/>
            <person name="Baker R."/>
            <person name="Thomas B.C."/>
            <person name="Morowitz M.J."/>
            <person name="Banfield J.F."/>
        </authorList>
    </citation>
    <scope>NUCLEOTIDE SEQUENCE [LARGE SCALE GENOMIC DNA]</scope>
    <source>
        <strain evidence="4">S2_012_000_R2_81</strain>
    </source>
</reference>
<dbReference type="AlphaFoldDB" id="A0A2W5F929"/>
<keyword evidence="1 2" id="KW-0732">Signal</keyword>
<gene>
    <name evidence="4" type="ORF">DI603_18005</name>
</gene>
<organism evidence="4 5">
    <name type="scientific">Roseateles depolymerans</name>
    <dbReference type="NCBI Taxonomy" id="76731"/>
    <lineage>
        <taxon>Bacteria</taxon>
        <taxon>Pseudomonadati</taxon>
        <taxon>Pseudomonadota</taxon>
        <taxon>Betaproteobacteria</taxon>
        <taxon>Burkholderiales</taxon>
        <taxon>Sphaerotilaceae</taxon>
        <taxon>Roseateles</taxon>
    </lineage>
</organism>
<dbReference type="Proteomes" id="UP000249633">
    <property type="component" value="Unassembled WGS sequence"/>
</dbReference>
<name>A0A2W5F929_9BURK</name>
<dbReference type="Gene3D" id="3.40.190.10">
    <property type="entry name" value="Periplasmic binding protein-like II"/>
    <property type="match status" value="2"/>
</dbReference>
<dbReference type="PANTHER" id="PTHR35936:SF19">
    <property type="entry name" value="AMINO-ACID-BINDING PROTEIN YXEM-RELATED"/>
    <property type="match status" value="1"/>
</dbReference>
<evidence type="ECO:0000313" key="4">
    <source>
        <dbReference type="EMBL" id="PZP29106.1"/>
    </source>
</evidence>
<dbReference type="PANTHER" id="PTHR35936">
    <property type="entry name" value="MEMBRANE-BOUND LYTIC MUREIN TRANSGLYCOSYLASE F"/>
    <property type="match status" value="1"/>
</dbReference>
<feature type="chain" id="PRO_5015954150" description="Solute-binding protein family 3/N-terminal domain-containing protein" evidence="2">
    <location>
        <begin position="29"/>
        <end position="268"/>
    </location>
</feature>
<feature type="domain" description="Solute-binding protein family 3/N-terminal" evidence="3">
    <location>
        <begin position="43"/>
        <end position="258"/>
    </location>
</feature>
<evidence type="ECO:0000256" key="2">
    <source>
        <dbReference type="SAM" id="SignalP"/>
    </source>
</evidence>
<evidence type="ECO:0000313" key="5">
    <source>
        <dbReference type="Proteomes" id="UP000249633"/>
    </source>
</evidence>
<protein>
    <recommendedName>
        <fullName evidence="3">Solute-binding protein family 3/N-terminal domain-containing protein</fullName>
    </recommendedName>
</protein>
<evidence type="ECO:0000256" key="1">
    <source>
        <dbReference type="ARBA" id="ARBA00022729"/>
    </source>
</evidence>
<accession>A0A2W5F929</accession>
<dbReference type="Pfam" id="PF00497">
    <property type="entry name" value="SBP_bac_3"/>
    <property type="match status" value="1"/>
</dbReference>
<sequence>MIRYLCARLSRWAVAVIAAGAAATPAWACGPYRVVFYEYGSMYMLNPAGSGSGVDKDVLDEVARRTGCKFVPSVASRVATWAYMTRGVADITVSSIRTPERERMAAFAIYLKGSVTLYVRAELAATIDSLHSFVSQGAWTLAVVKGFSYGPVLDAVVEDLRKRGRVVEYADAKVATRIIGLGRADALLAFPLAWEPLFKAERLEDRVAAVATPGVPPAEAGLALSRERVSERDIQRMTQAVADMRADGTLTRILERYGAPEIARRALP</sequence>
<comment type="caution">
    <text evidence="4">The sequence shown here is derived from an EMBL/GenBank/DDBJ whole genome shotgun (WGS) entry which is preliminary data.</text>
</comment>